<dbReference type="Proteomes" id="UP000005244">
    <property type="component" value="Unassembled WGS sequence"/>
</dbReference>
<organism evidence="2 3">
    <name type="scientific">Peptoanaerobacter stomatis</name>
    <dbReference type="NCBI Taxonomy" id="796937"/>
    <lineage>
        <taxon>Bacteria</taxon>
        <taxon>Bacillati</taxon>
        <taxon>Bacillota</taxon>
        <taxon>Clostridia</taxon>
        <taxon>Peptostreptococcales</taxon>
        <taxon>Filifactoraceae</taxon>
        <taxon>Peptoanaerobacter</taxon>
    </lineage>
</organism>
<evidence type="ECO:0000259" key="1">
    <source>
        <dbReference type="Pfam" id="PF22479"/>
    </source>
</evidence>
<dbReference type="AlphaFoldDB" id="J5WM28"/>
<evidence type="ECO:0000313" key="3">
    <source>
        <dbReference type="Proteomes" id="UP000005244"/>
    </source>
</evidence>
<sequence length="120" mass="14233">MLKDKNIATLNEVEYIEIDKELIPYSFTYDYEDNIFEIEIRYNAEFDYFTADLYILKDSEKITLILGEKLMLSQLMFMSITYLNIKLPAFIPYDFSEKSKKIGWDEIKNISLVVVKDDTV</sequence>
<keyword evidence="3" id="KW-1185">Reference proteome</keyword>
<dbReference type="InterPro" id="IPR054252">
    <property type="entry name" value="Pam3_gp18"/>
</dbReference>
<comment type="caution">
    <text evidence="2">The sequence shown here is derived from an EMBL/GenBank/DDBJ whole genome shotgun (WGS) entry which is preliminary data.</text>
</comment>
<evidence type="ECO:0000313" key="2">
    <source>
        <dbReference type="EMBL" id="EJU22957.1"/>
    </source>
</evidence>
<name>J5WM28_9FIRM</name>
<accession>J5WM28</accession>
<dbReference type="EMBL" id="ALNK01000017">
    <property type="protein sequence ID" value="EJU22957.1"/>
    <property type="molecule type" value="Genomic_DNA"/>
</dbReference>
<feature type="domain" description="Cyanophage baseplate Pam3 plug gp18" evidence="1">
    <location>
        <begin position="14"/>
        <end position="110"/>
    </location>
</feature>
<dbReference type="RefSeq" id="WP_009530851.1">
    <property type="nucleotide sequence ID" value="NZ_ALNK01000017.1"/>
</dbReference>
<dbReference type="Pfam" id="PF22479">
    <property type="entry name" value="Pam3_gp18"/>
    <property type="match status" value="1"/>
</dbReference>
<reference evidence="2 3" key="1">
    <citation type="submission" date="2012-07" db="EMBL/GenBank/DDBJ databases">
        <authorList>
            <person name="Durkin A.S."/>
            <person name="McCorrison J."/>
            <person name="Torralba M."/>
            <person name="Gillis M."/>
            <person name="Methe B."/>
            <person name="Sutton G."/>
            <person name="Nelson K.E."/>
        </authorList>
    </citation>
    <scope>NUCLEOTIDE SEQUENCE [LARGE SCALE GENOMIC DNA]</scope>
    <source>
        <strain evidence="2 3">OBRC8</strain>
    </source>
</reference>
<gene>
    <name evidence="2" type="ORF">HMPREF1143_0488</name>
</gene>
<protein>
    <recommendedName>
        <fullName evidence="1">Cyanophage baseplate Pam3 plug gp18 domain-containing protein</fullName>
    </recommendedName>
</protein>
<proteinExistence type="predicted"/>